<feature type="transmembrane region" description="Helical" evidence="1">
    <location>
        <begin position="74"/>
        <end position="96"/>
    </location>
</feature>
<feature type="transmembrane region" description="Helical" evidence="1">
    <location>
        <begin position="103"/>
        <end position="124"/>
    </location>
</feature>
<feature type="transmembrane region" description="Helical" evidence="1">
    <location>
        <begin position="130"/>
        <end position="149"/>
    </location>
</feature>
<accession>A0A1R4K0Y8</accession>
<feature type="transmembrane region" description="Helical" evidence="1">
    <location>
        <begin position="316"/>
        <end position="335"/>
    </location>
</feature>
<dbReference type="RefSeq" id="WP_087137973.1">
    <property type="nucleotide sequence ID" value="NZ_FUKR01000058.1"/>
</dbReference>
<reference evidence="3" key="1">
    <citation type="submission" date="2017-02" db="EMBL/GenBank/DDBJ databases">
        <authorList>
            <person name="Dridi B."/>
        </authorList>
    </citation>
    <scope>NUCLEOTIDE SEQUENCE [LARGE SCALE GENOMIC DNA]</scope>
    <source>
        <strain evidence="3">EB411</strain>
    </source>
</reference>
<name>A0A1R4K0Y8_9MICO</name>
<feature type="transmembrane region" description="Helical" evidence="1">
    <location>
        <begin position="223"/>
        <end position="241"/>
    </location>
</feature>
<evidence type="ECO:0000313" key="2">
    <source>
        <dbReference type="EMBL" id="SJN37946.1"/>
    </source>
</evidence>
<dbReference type="OrthoDB" id="4824750at2"/>
<evidence type="ECO:0008006" key="4">
    <source>
        <dbReference type="Google" id="ProtNLM"/>
    </source>
</evidence>
<organism evidence="2 3">
    <name type="scientific">Mycetocola reblochoni REB411</name>
    <dbReference type="NCBI Taxonomy" id="1255698"/>
    <lineage>
        <taxon>Bacteria</taxon>
        <taxon>Bacillati</taxon>
        <taxon>Actinomycetota</taxon>
        <taxon>Actinomycetes</taxon>
        <taxon>Micrococcales</taxon>
        <taxon>Microbacteriaceae</taxon>
        <taxon>Mycetocola</taxon>
    </lineage>
</organism>
<feature type="transmembrane region" description="Helical" evidence="1">
    <location>
        <begin position="467"/>
        <end position="484"/>
    </location>
</feature>
<feature type="transmembrane region" description="Helical" evidence="1">
    <location>
        <begin position="444"/>
        <end position="462"/>
    </location>
</feature>
<dbReference type="AlphaFoldDB" id="A0A1R4K0Y8"/>
<dbReference type="Proteomes" id="UP000196778">
    <property type="component" value="Unassembled WGS sequence"/>
</dbReference>
<feature type="transmembrane region" description="Helical" evidence="1">
    <location>
        <begin position="379"/>
        <end position="399"/>
    </location>
</feature>
<proteinExistence type="predicted"/>
<feature type="transmembrane region" description="Helical" evidence="1">
    <location>
        <begin position="281"/>
        <end position="304"/>
    </location>
</feature>
<evidence type="ECO:0000256" key="1">
    <source>
        <dbReference type="SAM" id="Phobius"/>
    </source>
</evidence>
<feature type="transmembrane region" description="Helical" evidence="1">
    <location>
        <begin position="161"/>
        <end position="177"/>
    </location>
</feature>
<feature type="transmembrane region" description="Helical" evidence="1">
    <location>
        <begin position="355"/>
        <end position="372"/>
    </location>
</feature>
<sequence length="608" mass="66535">MTVTAELVPTNLEDAAVVGRSRARRRVWPALAVVAVVTAAVLHILVARSAVTPAFPYDEITIFALAKYVAGEPVTLVASGGYFPLWAFLIAPLWWISSDPATVYAGATAIGVVLAVATIWPLSLLVRRVGLSRAQSVAVAAIVMCMPARTLQADYAMSEKLLVFLLVWAVVAGFALWERPTVMRGAVFSVVIGLSYFSHARALPIVIVAAIWLVALLWRRWRVAVVALIVLAAATLLVYQVSHALNAAVIEGGEFAQGEGFMDNLRDTRPGLILRALFGQAWYQVVSSFGLVVVGGVAVVAWCWREVRERRLGRACLVFGVVVGMFLLSVLAWSSWWNLYANPWRRLDAWVYGRYVDPFTLLLVVIGLAVIVRGVRRVVLWWSAAISTVVLGFTLLWVAPQAPTWGYVTPAHIPGVMPWAGLLPSEEFAEGTRLLPSLVNENRFWLIASLCAWAVVIVTLLFRSRPVVPAVVLLVAFAAGTIAADPASDSFHENNGNAQNALRALDTVEELTGPVPEVDFDRECRAPENRSPVAQNYMMFWLSPRALDLVYPSTDEFDSDVVFACDDWPLAAELGARAIEGSDGQYFSKLWVLPGERQDELEKAGVLE</sequence>
<keyword evidence="3" id="KW-1185">Reference proteome</keyword>
<evidence type="ECO:0000313" key="3">
    <source>
        <dbReference type="Proteomes" id="UP000196778"/>
    </source>
</evidence>
<feature type="transmembrane region" description="Helical" evidence="1">
    <location>
        <begin position="197"/>
        <end position="218"/>
    </location>
</feature>
<feature type="transmembrane region" description="Helical" evidence="1">
    <location>
        <begin position="27"/>
        <end position="46"/>
    </location>
</feature>
<gene>
    <name evidence="2" type="ORF">FM119_10715</name>
</gene>
<keyword evidence="1" id="KW-0472">Membrane</keyword>
<dbReference type="EMBL" id="FUKR01000058">
    <property type="protein sequence ID" value="SJN37946.1"/>
    <property type="molecule type" value="Genomic_DNA"/>
</dbReference>
<keyword evidence="1" id="KW-1133">Transmembrane helix</keyword>
<keyword evidence="1" id="KW-0812">Transmembrane</keyword>
<protein>
    <recommendedName>
        <fullName evidence="4">Glycosyltransferase RgtA/B/C/D-like domain-containing protein</fullName>
    </recommendedName>
</protein>